<protein>
    <submittedName>
        <fullName evidence="4">Sporulation specific protein Spo13</fullName>
    </submittedName>
</protein>
<sequence>MNQYKKSSNVLGVSSNVMDLGENATAPLMEVGNKIEYAALVQQLNEERARRIEIERTLVQTQKELEDLSVSLFSEANNMVAKVKKENQILKQELMYYQKRDLERNALLKNIQLAVRSAADSRKYLAVYSPNE</sequence>
<dbReference type="GO" id="GO:0031322">
    <property type="term" value="P:ascospore-type prospore-specific spindle pole body remodeling"/>
    <property type="evidence" value="ECO:0007669"/>
    <property type="project" value="EnsemblFungi"/>
</dbReference>
<dbReference type="STRING" id="402676.B6K2R3"/>
<dbReference type="OrthoDB" id="1748564at2759"/>
<accession>B6K2R3</accession>
<dbReference type="PANTHER" id="PTHR14430">
    <property type="entry name" value="RABIN3-RELATED"/>
    <property type="match status" value="1"/>
</dbReference>
<dbReference type="Proteomes" id="UP000001744">
    <property type="component" value="Unassembled WGS sequence"/>
</dbReference>
<dbReference type="PANTHER" id="PTHR14430:SF4">
    <property type="entry name" value="GDP_GTP EXCHANGE FACTOR SEC2 N-TERMINAL DOMAIN-CONTAINING PROTEIN"/>
    <property type="match status" value="1"/>
</dbReference>
<dbReference type="RefSeq" id="XP_002173737.1">
    <property type="nucleotide sequence ID" value="XM_002173701.2"/>
</dbReference>
<dbReference type="GO" id="GO:0005085">
    <property type="term" value="F:guanyl-nucleotide exchange factor activity"/>
    <property type="evidence" value="ECO:0007669"/>
    <property type="project" value="EnsemblFungi"/>
</dbReference>
<keyword evidence="1 2" id="KW-0175">Coiled coil</keyword>
<evidence type="ECO:0000313" key="4">
    <source>
        <dbReference type="EMBL" id="EEB07444.1"/>
    </source>
</evidence>
<evidence type="ECO:0000259" key="3">
    <source>
        <dbReference type="Pfam" id="PF06428"/>
    </source>
</evidence>
<name>B6K2R3_SCHJY</name>
<evidence type="ECO:0000256" key="1">
    <source>
        <dbReference type="ARBA" id="ARBA00023054"/>
    </source>
</evidence>
<evidence type="ECO:0000256" key="2">
    <source>
        <dbReference type="SAM" id="Coils"/>
    </source>
</evidence>
<dbReference type="JaponicusDB" id="SJAG_02529">
    <property type="gene designation" value="spo13"/>
</dbReference>
<evidence type="ECO:0000313" key="6">
    <source>
        <dbReference type="Proteomes" id="UP000001744"/>
    </source>
</evidence>
<dbReference type="HOGENOM" id="CLU_1918306_0_0_1"/>
<dbReference type="GO" id="GO:0032120">
    <property type="term" value="P:ascospore-type prospore membrane formation"/>
    <property type="evidence" value="ECO:0007669"/>
    <property type="project" value="EnsemblFungi"/>
</dbReference>
<reference evidence="4 6" key="1">
    <citation type="journal article" date="2011" name="Science">
        <title>Comparative functional genomics of the fission yeasts.</title>
        <authorList>
            <person name="Rhind N."/>
            <person name="Chen Z."/>
            <person name="Yassour M."/>
            <person name="Thompson D.A."/>
            <person name="Haas B.J."/>
            <person name="Habib N."/>
            <person name="Wapinski I."/>
            <person name="Roy S."/>
            <person name="Lin M.F."/>
            <person name="Heiman D.I."/>
            <person name="Young S.K."/>
            <person name="Furuya K."/>
            <person name="Guo Y."/>
            <person name="Pidoux A."/>
            <person name="Chen H.M."/>
            <person name="Robbertse B."/>
            <person name="Goldberg J.M."/>
            <person name="Aoki K."/>
            <person name="Bayne E.H."/>
            <person name="Berlin A.M."/>
            <person name="Desjardins C.A."/>
            <person name="Dobbs E."/>
            <person name="Dukaj L."/>
            <person name="Fan L."/>
            <person name="FitzGerald M.G."/>
            <person name="French C."/>
            <person name="Gujja S."/>
            <person name="Hansen K."/>
            <person name="Keifenheim D."/>
            <person name="Levin J.Z."/>
            <person name="Mosher R.A."/>
            <person name="Mueller C.A."/>
            <person name="Pfiffner J."/>
            <person name="Priest M."/>
            <person name="Russ C."/>
            <person name="Smialowska A."/>
            <person name="Swoboda P."/>
            <person name="Sykes S.M."/>
            <person name="Vaughn M."/>
            <person name="Vengrova S."/>
            <person name="Yoder R."/>
            <person name="Zeng Q."/>
            <person name="Allshire R."/>
            <person name="Baulcombe D."/>
            <person name="Birren B.W."/>
            <person name="Brown W."/>
            <person name="Ekwall K."/>
            <person name="Kellis M."/>
            <person name="Leatherwood J."/>
            <person name="Levin H."/>
            <person name="Margalit H."/>
            <person name="Martienssen R."/>
            <person name="Nieduszynski C.A."/>
            <person name="Spatafora J.W."/>
            <person name="Friedman N."/>
            <person name="Dalgaard J.Z."/>
            <person name="Baumann P."/>
            <person name="Niki H."/>
            <person name="Regev A."/>
            <person name="Nusbaum C."/>
        </authorList>
    </citation>
    <scope>NUCLEOTIDE SEQUENCE [LARGE SCALE GENOMIC DNA]</scope>
    <source>
        <strain evidence="6">yFS275 / FY16936</strain>
    </source>
</reference>
<dbReference type="InterPro" id="IPR040351">
    <property type="entry name" value="RAB3IL/RAB3IP/Sec2"/>
</dbReference>
<dbReference type="VEuPathDB" id="FungiDB:SJAG_02529"/>
<gene>
    <name evidence="5" type="primary">spo13</name>
    <name evidence="4" type="ORF">SJAG_02529</name>
</gene>
<dbReference type="GeneID" id="7051157"/>
<dbReference type="SUPFAM" id="SSF144284">
    <property type="entry name" value="Sec2 N-terminal region"/>
    <property type="match status" value="1"/>
</dbReference>
<dbReference type="Pfam" id="PF06428">
    <property type="entry name" value="Sec2p"/>
    <property type="match status" value="1"/>
</dbReference>
<dbReference type="GO" id="GO:0035974">
    <property type="term" value="C:meiotic spindle pole body"/>
    <property type="evidence" value="ECO:0007669"/>
    <property type="project" value="EnsemblFungi"/>
</dbReference>
<dbReference type="InterPro" id="IPR009449">
    <property type="entry name" value="Sec2_N"/>
</dbReference>
<evidence type="ECO:0000313" key="5">
    <source>
        <dbReference type="JaponicusDB" id="SJAG_02529"/>
    </source>
</evidence>
<dbReference type="Gene3D" id="6.10.140.910">
    <property type="match status" value="1"/>
</dbReference>
<feature type="coiled-coil region" evidence="2">
    <location>
        <begin position="37"/>
        <end position="100"/>
    </location>
</feature>
<keyword evidence="6" id="KW-1185">Reference proteome</keyword>
<dbReference type="EMBL" id="KE651166">
    <property type="protein sequence ID" value="EEB07444.1"/>
    <property type="molecule type" value="Genomic_DNA"/>
</dbReference>
<organism evidence="4 6">
    <name type="scientific">Schizosaccharomyces japonicus (strain yFS275 / FY16936)</name>
    <name type="common">Fission yeast</name>
    <dbReference type="NCBI Taxonomy" id="402676"/>
    <lineage>
        <taxon>Eukaryota</taxon>
        <taxon>Fungi</taxon>
        <taxon>Dikarya</taxon>
        <taxon>Ascomycota</taxon>
        <taxon>Taphrinomycotina</taxon>
        <taxon>Schizosaccharomycetes</taxon>
        <taxon>Schizosaccharomycetales</taxon>
        <taxon>Schizosaccharomycetaceae</taxon>
        <taxon>Schizosaccharomyces</taxon>
    </lineage>
</organism>
<feature type="domain" description="GDP/GTP exchange factor Sec2 N-terminal" evidence="3">
    <location>
        <begin position="36"/>
        <end position="112"/>
    </location>
</feature>
<dbReference type="GO" id="GO:1902441">
    <property type="term" value="P:protein localization to meiotic spindle pole body"/>
    <property type="evidence" value="ECO:0007669"/>
    <property type="project" value="EnsemblFungi"/>
</dbReference>
<proteinExistence type="predicted"/>
<dbReference type="AlphaFoldDB" id="B6K2R3"/>